<feature type="compositionally biased region" description="Low complexity" evidence="9">
    <location>
        <begin position="2291"/>
        <end position="2303"/>
    </location>
</feature>
<gene>
    <name evidence="14" type="ORF">WJX84_009148</name>
</gene>
<feature type="region of interest" description="Disordered" evidence="9">
    <location>
        <begin position="1422"/>
        <end position="1466"/>
    </location>
</feature>
<keyword evidence="2" id="KW-0479">Metal-binding</keyword>
<dbReference type="InterPro" id="IPR027417">
    <property type="entry name" value="P-loop_NTPase"/>
</dbReference>
<dbReference type="GO" id="GO:0140658">
    <property type="term" value="F:ATP-dependent chromatin remodeler activity"/>
    <property type="evidence" value="ECO:0007669"/>
    <property type="project" value="TreeGrafter"/>
</dbReference>
<feature type="domain" description="CW-type" evidence="11">
    <location>
        <begin position="1"/>
        <end position="51"/>
    </location>
</feature>
<dbReference type="GO" id="GO:0003682">
    <property type="term" value="F:chromatin binding"/>
    <property type="evidence" value="ECO:0007669"/>
    <property type="project" value="TreeGrafter"/>
</dbReference>
<dbReference type="SMART" id="SM00490">
    <property type="entry name" value="HELICc"/>
    <property type="match status" value="1"/>
</dbReference>
<feature type="compositionally biased region" description="Polar residues" evidence="9">
    <location>
        <begin position="1998"/>
        <end position="2008"/>
    </location>
</feature>
<keyword evidence="15" id="KW-1185">Reference proteome</keyword>
<feature type="region of interest" description="Disordered" evidence="9">
    <location>
        <begin position="1319"/>
        <end position="1376"/>
    </location>
</feature>
<dbReference type="GO" id="GO:0005524">
    <property type="term" value="F:ATP binding"/>
    <property type="evidence" value="ECO:0007669"/>
    <property type="project" value="UniProtKB-KW"/>
</dbReference>
<dbReference type="Gene3D" id="2.40.50.40">
    <property type="match status" value="1"/>
</dbReference>
<dbReference type="GO" id="GO:0000785">
    <property type="term" value="C:chromatin"/>
    <property type="evidence" value="ECO:0007669"/>
    <property type="project" value="TreeGrafter"/>
</dbReference>
<dbReference type="PROSITE" id="PS51194">
    <property type="entry name" value="HELICASE_CTER"/>
    <property type="match status" value="1"/>
</dbReference>
<comment type="subcellular location">
    <subcellularLocation>
        <location evidence="1">Nucleus</location>
    </subcellularLocation>
</comment>
<dbReference type="Pfam" id="PF07496">
    <property type="entry name" value="zf-CW"/>
    <property type="match status" value="1"/>
</dbReference>
<evidence type="ECO:0000313" key="15">
    <source>
        <dbReference type="Proteomes" id="UP001485043"/>
    </source>
</evidence>
<comment type="caution">
    <text evidence="14">The sequence shown here is derived from an EMBL/GenBank/DDBJ whole genome shotgun (WGS) entry which is preliminary data.</text>
</comment>
<feature type="compositionally biased region" description="Polar residues" evidence="9">
    <location>
        <begin position="208"/>
        <end position="221"/>
    </location>
</feature>
<dbReference type="Pfam" id="PF00855">
    <property type="entry name" value="PWWP"/>
    <property type="match status" value="1"/>
</dbReference>
<dbReference type="InterPro" id="IPR011124">
    <property type="entry name" value="Znf_CW"/>
</dbReference>
<feature type="compositionally biased region" description="Low complexity" evidence="9">
    <location>
        <begin position="1492"/>
        <end position="1504"/>
    </location>
</feature>
<evidence type="ECO:0000259" key="13">
    <source>
        <dbReference type="PROSITE" id="PS51194"/>
    </source>
</evidence>
<dbReference type="SMART" id="SM00487">
    <property type="entry name" value="DEXDc"/>
    <property type="match status" value="1"/>
</dbReference>
<protein>
    <submittedName>
        <fullName evidence="14">Uncharacterized protein</fullName>
    </submittedName>
</protein>
<feature type="region of interest" description="Disordered" evidence="9">
    <location>
        <begin position="1777"/>
        <end position="1799"/>
    </location>
</feature>
<keyword evidence="8" id="KW-0539">Nucleus</keyword>
<evidence type="ECO:0000256" key="7">
    <source>
        <dbReference type="ARBA" id="ARBA00022840"/>
    </source>
</evidence>
<dbReference type="GO" id="GO:0008270">
    <property type="term" value="F:zinc ion binding"/>
    <property type="evidence" value="ECO:0007669"/>
    <property type="project" value="UniProtKB-KW"/>
</dbReference>
<dbReference type="Pfam" id="PF00176">
    <property type="entry name" value="SNF2-rel_dom"/>
    <property type="match status" value="1"/>
</dbReference>
<evidence type="ECO:0000256" key="5">
    <source>
        <dbReference type="ARBA" id="ARBA00022771"/>
    </source>
</evidence>
<evidence type="ECO:0000256" key="8">
    <source>
        <dbReference type="ARBA" id="ARBA00023242"/>
    </source>
</evidence>
<dbReference type="InterPro" id="IPR038718">
    <property type="entry name" value="SNF2-like_sf"/>
</dbReference>
<dbReference type="InterPro" id="IPR000330">
    <property type="entry name" value="SNF2_N"/>
</dbReference>
<dbReference type="GO" id="GO:0005634">
    <property type="term" value="C:nucleus"/>
    <property type="evidence" value="ECO:0007669"/>
    <property type="project" value="UniProtKB-SubCell"/>
</dbReference>
<dbReference type="Pfam" id="PF00271">
    <property type="entry name" value="Helicase_C"/>
    <property type="match status" value="1"/>
</dbReference>
<keyword evidence="6" id="KW-0862">Zinc</keyword>
<keyword evidence="4" id="KW-0547">Nucleotide-binding</keyword>
<feature type="compositionally biased region" description="Polar residues" evidence="9">
    <location>
        <begin position="1319"/>
        <end position="1339"/>
    </location>
</feature>
<feature type="domain" description="Helicase C-terminal" evidence="13">
    <location>
        <begin position="1145"/>
        <end position="1305"/>
    </location>
</feature>
<feature type="compositionally biased region" description="Low complexity" evidence="9">
    <location>
        <begin position="2069"/>
        <end position="2082"/>
    </location>
</feature>
<feature type="compositionally biased region" description="Low complexity" evidence="9">
    <location>
        <begin position="2172"/>
        <end position="2193"/>
    </location>
</feature>
<evidence type="ECO:0000256" key="9">
    <source>
        <dbReference type="SAM" id="MobiDB-lite"/>
    </source>
</evidence>
<dbReference type="PROSITE" id="PS51192">
    <property type="entry name" value="HELICASE_ATP_BIND_1"/>
    <property type="match status" value="1"/>
</dbReference>
<feature type="compositionally biased region" description="Polar residues" evidence="9">
    <location>
        <begin position="2138"/>
        <end position="2150"/>
    </location>
</feature>
<dbReference type="SUPFAM" id="SSF54160">
    <property type="entry name" value="Chromo domain-like"/>
    <property type="match status" value="2"/>
</dbReference>
<dbReference type="Gene3D" id="2.30.30.140">
    <property type="match status" value="1"/>
</dbReference>
<dbReference type="InterPro" id="IPR016197">
    <property type="entry name" value="Chromo-like_dom_sf"/>
</dbReference>
<feature type="compositionally biased region" description="Low complexity" evidence="9">
    <location>
        <begin position="2092"/>
        <end position="2107"/>
    </location>
</feature>
<feature type="compositionally biased region" description="Basic residues" evidence="9">
    <location>
        <begin position="111"/>
        <end position="123"/>
    </location>
</feature>
<dbReference type="Gene3D" id="3.40.50.10810">
    <property type="entry name" value="Tandem AAA-ATPase domain"/>
    <property type="match status" value="1"/>
</dbReference>
<feature type="region of interest" description="Disordered" evidence="9">
    <location>
        <begin position="436"/>
        <end position="544"/>
    </location>
</feature>
<evidence type="ECO:0000256" key="6">
    <source>
        <dbReference type="ARBA" id="ARBA00022833"/>
    </source>
</evidence>
<keyword evidence="5" id="KW-0863">Zinc-finger</keyword>
<organism evidence="14 15">
    <name type="scientific">Apatococcus fuscideae</name>
    <dbReference type="NCBI Taxonomy" id="2026836"/>
    <lineage>
        <taxon>Eukaryota</taxon>
        <taxon>Viridiplantae</taxon>
        <taxon>Chlorophyta</taxon>
        <taxon>core chlorophytes</taxon>
        <taxon>Trebouxiophyceae</taxon>
        <taxon>Chlorellales</taxon>
        <taxon>Chlorellaceae</taxon>
        <taxon>Apatococcus</taxon>
    </lineage>
</organism>
<feature type="region of interest" description="Disordered" evidence="9">
    <location>
        <begin position="2138"/>
        <end position="2199"/>
    </location>
</feature>
<evidence type="ECO:0000256" key="2">
    <source>
        <dbReference type="ARBA" id="ARBA00022723"/>
    </source>
</evidence>
<dbReference type="GO" id="GO:0003677">
    <property type="term" value="F:DNA binding"/>
    <property type="evidence" value="ECO:0007669"/>
    <property type="project" value="TreeGrafter"/>
</dbReference>
<evidence type="ECO:0000313" key="14">
    <source>
        <dbReference type="EMBL" id="KAK9851656.1"/>
    </source>
</evidence>
<dbReference type="Gene3D" id="3.40.50.300">
    <property type="entry name" value="P-loop containing nucleotide triphosphate hydrolases"/>
    <property type="match status" value="1"/>
</dbReference>
<feature type="compositionally biased region" description="Basic residues" evidence="9">
    <location>
        <begin position="492"/>
        <end position="509"/>
    </location>
</feature>
<feature type="compositionally biased region" description="Low complexity" evidence="9">
    <location>
        <begin position="436"/>
        <end position="448"/>
    </location>
</feature>
<feature type="region of interest" description="Disordered" evidence="9">
    <location>
        <begin position="1962"/>
        <end position="2021"/>
    </location>
</feature>
<dbReference type="InterPro" id="IPR014001">
    <property type="entry name" value="Helicase_ATP-bd"/>
</dbReference>
<dbReference type="SUPFAM" id="SSF52540">
    <property type="entry name" value="P-loop containing nucleoside triphosphate hydrolases"/>
    <property type="match status" value="2"/>
</dbReference>
<evidence type="ECO:0000259" key="10">
    <source>
        <dbReference type="PROSITE" id="PS50812"/>
    </source>
</evidence>
<feature type="region of interest" description="Disordered" evidence="9">
    <location>
        <begin position="179"/>
        <end position="248"/>
    </location>
</feature>
<dbReference type="Gene3D" id="3.30.40.100">
    <property type="match status" value="1"/>
</dbReference>
<feature type="compositionally biased region" description="Acidic residues" evidence="9">
    <location>
        <begin position="516"/>
        <end position="525"/>
    </location>
</feature>
<dbReference type="InterPro" id="IPR000953">
    <property type="entry name" value="Chromo/chromo_shadow_dom"/>
</dbReference>
<feature type="domain" description="PWWP" evidence="10">
    <location>
        <begin position="303"/>
        <end position="347"/>
    </location>
</feature>
<dbReference type="Proteomes" id="UP001485043">
    <property type="component" value="Unassembled WGS sequence"/>
</dbReference>
<feature type="domain" description="Helicase ATP-binding" evidence="12">
    <location>
        <begin position="827"/>
        <end position="1015"/>
    </location>
</feature>
<dbReference type="PROSITE" id="PS51050">
    <property type="entry name" value="ZF_CW"/>
    <property type="match status" value="1"/>
</dbReference>
<feature type="region of interest" description="Disordered" evidence="9">
    <location>
        <begin position="2283"/>
        <end position="2372"/>
    </location>
</feature>
<evidence type="ECO:0000256" key="4">
    <source>
        <dbReference type="ARBA" id="ARBA00022741"/>
    </source>
</evidence>
<keyword evidence="3" id="KW-0677">Repeat</keyword>
<dbReference type="PANTHER" id="PTHR45623:SF13">
    <property type="entry name" value="HELICASE PROTEIN MOM1"/>
    <property type="match status" value="1"/>
</dbReference>
<evidence type="ECO:0000256" key="3">
    <source>
        <dbReference type="ARBA" id="ARBA00022737"/>
    </source>
</evidence>
<evidence type="ECO:0000259" key="12">
    <source>
        <dbReference type="PROSITE" id="PS51192"/>
    </source>
</evidence>
<proteinExistence type="predicted"/>
<accession>A0AAW1SP56</accession>
<dbReference type="SMART" id="SM00298">
    <property type="entry name" value="CHROMO"/>
    <property type="match status" value="2"/>
</dbReference>
<keyword evidence="7" id="KW-0067">ATP-binding</keyword>
<feature type="region of interest" description="Disordered" evidence="9">
    <location>
        <begin position="2034"/>
        <end position="2107"/>
    </location>
</feature>
<sequence>MQKWVQCARCNCWRKVPYDLREDDTPDDWECQNNVWDENHASCSVPQELTDKEIDEILALQDAQAAGVAPILPPTSNGLPYIKDALDAGGMDDDYAGGGSEDENGGGSRRASVRNRSKPNLKVAGRRKAGLMRNRAANAAAAAAAALPMVPGTSAMLETVVPPGEIPLVAPFMGAPTTLPPLKSGRGGRPNGKGYAAKGGRGGKAAASNDTNSNALTPSKDATTAGRRIGGAKGRKMAKGGKPPRMNRGVSEAAEALLGMGISEMIDDDESMVIQGDLDIPESRRLPLPMEPLPDFPRSCFRPGAVVWAKVEGHDWWPARVVRRRAVPREVGPPPGAPLGHIPVVFFTAKGIPGEVTSALNSMEGAMAACVRAMQITAGRSGSLEAEEEEYAWLAPGCLKPFVQGDGADSNPSTGLQADPNLQACIAAADRAVSAQRPASASASADPRQSGDEDADPEASGWPNAETDSDGGWAVPLNPQLVSAPKSARPVRAGRGRRKGGRRGQRGKGRYGGAGLDDDSDDDGDPGSTELPESMPTMQAVPGPPKITVDAIFGWRWPLSEEDQERIRQEQQEHEMDRQQKLEALQASIKPEEGGAAGLIAAGRPPAFASGFDSQPPTPPGQMRQDEADAVAALLAASGSGEVPGEEVGMGDHPGHPGREPEYMVKWVGKSHIHDEWVTESLLMRIAKRKLINFRRRHGDAPCDLIDTAWRIPERFVARRPSPLGPGWEVLTKWTKQGYEACTWEAESEGALVHPDYLPLFQGLWQRQQAAVQRADPTLLDASAARQEEARSQATPQLSAGAMSAAAQLADAPSLHPHQLEAVNAMRGLWAGNTNALLAHEAGLGKTATAVVFSQCLRHEFKCQGPMLIVAPQSGLAAWEGEWDFWVGAGANVVTYAGTQSARATIYDHEIWLSPDSLDAKSSFSKLSLPEQVIKPDVVLASLEAVAGDAGELQQIGWDMIIVDERKRARSSMAKVHSALKDFPATSYRLQLSHGLPPQDTVEDLQQTLGFLRPPGEGLPAGLDDLDEEQQIEELRQCLRPHLQQQERGEVGPGQVVICREALLPVDLTPAQADCYRLVLARSFDMLADPRPARHSGPRAAQLRAICGELRKVCTHTDQVQESEEVEDIPGHHLESSGKLQLLDRLLQRFCYAGKRALLLSVMPKALESLEEFATERFGQDAVIAIDSSMPARARYNSMQRFCAPDSEAFLLLMHTRACGLGTDLPNVDVVIVHDSDWSHCFDTQNLLRAHSIGGGRPLTLMRLVMRATVEERILQLSEKKRGVAAMLKGGPGGRASASSMRLLEDVLRWGVCDLFQNSAKQGPSPMSQAKPTIFQGSDTPMEGASSPADPPKQEPDIPNEEATTDGAKPPRKGSYSDAALDALVDLATGGENGEPLGDAAAEEMVKSSGMGDMVVLREPALTETPQDEQEPGEEGEEEEERGEGQEPEEGEAEEGQGGGLLRSESSLDAASFWDNLLQKPWQRLQREEEAALAAAGPPALTGRRISRDVDVFGADSSTQVSYGDDGEEVSKADGYGAASSLYRDDDGLDDLPYPRQGRGRGRGGRGSRIGQGRGRGKNRRRWEAAQEAEEAAQESLRPGKRRRKTHMDARGLMPGHPQNAEVEAVRSEWLQYEAVLSSARDMRTMEGRVAQRAADRLTSLANELALGSRAAEMAVQAAMVLLAMRPKGEPPSDFQDHTLVALIAVAGHLGAASVGPSSLPSLPALAQRYGQPAEGLQQLFQYILACLNHYRQLHARLEALTAEGLLDLGPISPPVGGALSQDGHDGQDDGTPSIAQLDATPMGPAAAQAPDQGQDGRVGGPVMPPFLSDLDAFGARLASIVMADLSAHALNAGPLDVPLSPLQALSTCLPMEPNGTPEGQALVDETEAIIKNLRGFQEQVALLDRIHSIRIRFIQDEYQKYMERVRSKAQGAIDTANSQYQHNRTMVTARVDALVHHLQRQHHLMGGQQGGSAASPSSPADGEDEQGGAGREGASAGQRQSAMQMTSPGAGLLPPANAENGFSWQQRTEGRDLAPLPGAQQSPALASKPPLGPRPKPGQAAQMIPGYLQSLQQSQSATASGGTSGTGNGSGSFANGAFSLPNQQQQQQQAALARQLVGGPGAQLLLQRLSPQASQQVISTFNQQRQSGMPQDVASGLPSSFLPPYPHRDFASSASPSAAGSPTAPTSQAPSGVLEASSSAMDAIPLDSAARRRLPSFWGRKPPIIRTSGSSEAASSAAAAARLAANQGVTVQSGAASLGPRSGSGRLPGNIPNAVLATLAGSSRLPGHSGEAAGQPEAQGEASPAETRRQGGADAPQASLPKSALEDRQTLPGRSPITTGHQLPPSPGMTGSQSGAGVPRPQGPNRTGPAGASLGRCVLNCYAAERNSEAPLSSPMAFMGEQPAPVGCWLESPILVWRPCNVGQMATLCQACLLSAF</sequence>
<reference evidence="14 15" key="1">
    <citation type="journal article" date="2024" name="Nat. Commun.">
        <title>Phylogenomics reveals the evolutionary origins of lichenization in chlorophyte algae.</title>
        <authorList>
            <person name="Puginier C."/>
            <person name="Libourel C."/>
            <person name="Otte J."/>
            <person name="Skaloud P."/>
            <person name="Haon M."/>
            <person name="Grisel S."/>
            <person name="Petersen M."/>
            <person name="Berrin J.G."/>
            <person name="Delaux P.M."/>
            <person name="Dal Grande F."/>
            <person name="Keller J."/>
        </authorList>
    </citation>
    <scope>NUCLEOTIDE SEQUENCE [LARGE SCALE GENOMIC DNA]</scope>
    <source>
        <strain evidence="14 15">SAG 2523</strain>
    </source>
</reference>
<evidence type="ECO:0000256" key="1">
    <source>
        <dbReference type="ARBA" id="ARBA00004123"/>
    </source>
</evidence>
<dbReference type="InterPro" id="IPR000313">
    <property type="entry name" value="PWWP_dom"/>
</dbReference>
<feature type="region of interest" description="Disordered" evidence="9">
    <location>
        <begin position="92"/>
        <end position="123"/>
    </location>
</feature>
<name>A0AAW1SP56_9CHLO</name>
<feature type="compositionally biased region" description="Low complexity" evidence="9">
    <location>
        <begin position="1972"/>
        <end position="1981"/>
    </location>
</feature>
<dbReference type="GO" id="GO:0042393">
    <property type="term" value="F:histone binding"/>
    <property type="evidence" value="ECO:0007669"/>
    <property type="project" value="TreeGrafter"/>
</dbReference>
<dbReference type="SUPFAM" id="SSF63748">
    <property type="entry name" value="Tudor/PWWP/MBT"/>
    <property type="match status" value="1"/>
</dbReference>
<feature type="compositionally biased region" description="Acidic residues" evidence="9">
    <location>
        <begin position="1426"/>
        <end position="1455"/>
    </location>
</feature>
<dbReference type="PANTHER" id="PTHR45623">
    <property type="entry name" value="CHROMODOMAIN-HELICASE-DNA-BINDING PROTEIN 3-RELATED-RELATED"/>
    <property type="match status" value="1"/>
</dbReference>
<feature type="region of interest" description="Disordered" evidence="9">
    <location>
        <begin position="1489"/>
        <end position="1619"/>
    </location>
</feature>
<dbReference type="GO" id="GO:0016887">
    <property type="term" value="F:ATP hydrolysis activity"/>
    <property type="evidence" value="ECO:0007669"/>
    <property type="project" value="TreeGrafter"/>
</dbReference>
<feature type="compositionally biased region" description="Gly residues" evidence="9">
    <location>
        <begin position="185"/>
        <end position="203"/>
    </location>
</feature>
<evidence type="ECO:0000259" key="11">
    <source>
        <dbReference type="PROSITE" id="PS51050"/>
    </source>
</evidence>
<dbReference type="SMART" id="SM00293">
    <property type="entry name" value="PWWP"/>
    <property type="match status" value="1"/>
</dbReference>
<feature type="compositionally biased region" description="Acidic residues" evidence="9">
    <location>
        <begin position="92"/>
        <end position="104"/>
    </location>
</feature>
<dbReference type="InterPro" id="IPR001650">
    <property type="entry name" value="Helicase_C-like"/>
</dbReference>
<dbReference type="EMBL" id="JALJOV010001234">
    <property type="protein sequence ID" value="KAK9851656.1"/>
    <property type="molecule type" value="Genomic_DNA"/>
</dbReference>
<dbReference type="PROSITE" id="PS50812">
    <property type="entry name" value="PWWP"/>
    <property type="match status" value="1"/>
</dbReference>